<dbReference type="PANTHER" id="PTHR31137">
    <property type="entry name" value="PROTEIN PSIB-RELATED-RELATED"/>
    <property type="match status" value="1"/>
</dbReference>
<evidence type="ECO:0000256" key="5">
    <source>
        <dbReference type="SAM" id="SignalP"/>
    </source>
</evidence>
<comment type="similarity">
    <text evidence="1">Belongs to the prespore-cell-inducing factor family.</text>
</comment>
<feature type="region of interest" description="Disordered" evidence="4">
    <location>
        <begin position="19"/>
        <end position="59"/>
    </location>
</feature>
<dbReference type="PROSITE" id="PS51820">
    <property type="entry name" value="PA14"/>
    <property type="match status" value="1"/>
</dbReference>
<dbReference type="PROSITE" id="PS51257">
    <property type="entry name" value="PROKAR_LIPOPROTEIN"/>
    <property type="match status" value="1"/>
</dbReference>
<accession>A0A150RG74</accession>
<organism evidence="7 8">
    <name type="scientific">Sorangium cellulosum</name>
    <name type="common">Polyangium cellulosum</name>
    <dbReference type="NCBI Taxonomy" id="56"/>
    <lineage>
        <taxon>Bacteria</taxon>
        <taxon>Pseudomonadati</taxon>
        <taxon>Myxococcota</taxon>
        <taxon>Polyangia</taxon>
        <taxon>Polyangiales</taxon>
        <taxon>Polyangiaceae</taxon>
        <taxon>Sorangium</taxon>
    </lineage>
</organism>
<dbReference type="InterPro" id="IPR011874">
    <property type="entry name" value="Fibro_Slime"/>
</dbReference>
<evidence type="ECO:0000256" key="2">
    <source>
        <dbReference type="ARBA" id="ARBA00022729"/>
    </source>
</evidence>
<evidence type="ECO:0000313" key="7">
    <source>
        <dbReference type="EMBL" id="KYF79304.1"/>
    </source>
</evidence>
<dbReference type="InterPro" id="IPR037524">
    <property type="entry name" value="PA14/GLEYA"/>
</dbReference>
<evidence type="ECO:0000256" key="1">
    <source>
        <dbReference type="ARBA" id="ARBA00008709"/>
    </source>
</evidence>
<feature type="compositionally biased region" description="Gly residues" evidence="4">
    <location>
        <begin position="47"/>
        <end position="57"/>
    </location>
</feature>
<evidence type="ECO:0000259" key="6">
    <source>
        <dbReference type="PROSITE" id="PS51820"/>
    </source>
</evidence>
<dbReference type="GO" id="GO:0005576">
    <property type="term" value="C:extracellular region"/>
    <property type="evidence" value="ECO:0007669"/>
    <property type="project" value="TreeGrafter"/>
</dbReference>
<feature type="chain" id="PRO_5007568036" description="PA14 domain-containing protein" evidence="5">
    <location>
        <begin position="18"/>
        <end position="314"/>
    </location>
</feature>
<evidence type="ECO:0000313" key="8">
    <source>
        <dbReference type="Proteomes" id="UP000075635"/>
    </source>
</evidence>
<dbReference type="Proteomes" id="UP000075635">
    <property type="component" value="Unassembled WGS sequence"/>
</dbReference>
<reference evidence="7 8" key="1">
    <citation type="submission" date="2014-02" db="EMBL/GenBank/DDBJ databases">
        <title>The small core and large imbalanced accessory genome model reveals a collaborative survival strategy of Sorangium cellulosum strains in nature.</title>
        <authorList>
            <person name="Han K."/>
            <person name="Peng R."/>
            <person name="Blom J."/>
            <person name="Li Y.-Z."/>
        </authorList>
    </citation>
    <scope>NUCLEOTIDE SEQUENCE [LARGE SCALE GENOMIC DNA]</scope>
    <source>
        <strain evidence="7 8">So0011-07</strain>
    </source>
</reference>
<feature type="signal peptide" evidence="5">
    <location>
        <begin position="1"/>
        <end position="17"/>
    </location>
</feature>
<feature type="domain" description="PA14" evidence="6">
    <location>
        <begin position="163"/>
        <end position="314"/>
    </location>
</feature>
<evidence type="ECO:0000256" key="4">
    <source>
        <dbReference type="SAM" id="MobiDB-lite"/>
    </source>
</evidence>
<keyword evidence="3" id="KW-0325">Glycoprotein</keyword>
<dbReference type="NCBIfam" id="TIGR02148">
    <property type="entry name" value="Fibro_Slime"/>
    <property type="match status" value="1"/>
</dbReference>
<comment type="caution">
    <text evidence="7">The sequence shown here is derived from an EMBL/GenBank/DDBJ whole genome shotgun (WGS) entry which is preliminary data.</text>
</comment>
<dbReference type="InterPro" id="IPR011658">
    <property type="entry name" value="PA14_dom"/>
</dbReference>
<name>A0A150RG74_SORCE</name>
<dbReference type="Pfam" id="PF07691">
    <property type="entry name" value="PA14"/>
    <property type="match status" value="1"/>
</dbReference>
<feature type="compositionally biased region" description="Low complexity" evidence="4">
    <location>
        <begin position="33"/>
        <end position="46"/>
    </location>
</feature>
<protein>
    <recommendedName>
        <fullName evidence="6">PA14 domain-containing protein</fullName>
    </recommendedName>
</protein>
<proteinExistence type="inferred from homology"/>
<gene>
    <name evidence="7" type="ORF">BE17_24530</name>
</gene>
<dbReference type="AlphaFoldDB" id="A0A150RG74"/>
<keyword evidence="2 5" id="KW-0732">Signal</keyword>
<dbReference type="EMBL" id="JEMB01002668">
    <property type="protein sequence ID" value="KYF79304.1"/>
    <property type="molecule type" value="Genomic_DNA"/>
</dbReference>
<sequence length="314" mass="33433">MSPRSFFLLTFAVAAMACSSGSGEPEDTGGSGDTTSGPGSSTATGTPTGGSGTGGLDDIGSIAGGNVTVGAGGAGGGESECKSVLDVVYRDFKGMHPDFEMDFRGDGVRRKLVKPELDAEQKPQFLDSVGCPPDLQTPLDCQPNATANQVVINGKDTFDQWYRDVPGVNMTFEKTLELEESAPGSGQFIFDSSDFFPLLPTEGFGIDPPNGKNQNFSFTTEIHLKFGYVAGQKFSFRGDDDMWIFVNGKLALDLGAMHGPESGVIDFDAQAQYLGIYPGTTYPMDIFHAERHTDGSNFHIETNISCFVPVDVPR</sequence>
<evidence type="ECO:0000256" key="3">
    <source>
        <dbReference type="ARBA" id="ARBA00023180"/>
    </source>
</evidence>
<dbReference type="InterPro" id="IPR051154">
    <property type="entry name" value="Prespore-cell_inducing_factor"/>
</dbReference>